<evidence type="ECO:0000256" key="2">
    <source>
        <dbReference type="SAM" id="Phobius"/>
    </source>
</evidence>
<reference evidence="3" key="2">
    <citation type="submission" date="2023-06" db="EMBL/GenBank/DDBJ databases">
        <authorList>
            <person name="Zeman M."/>
            <person name="Kubasova T."/>
            <person name="Jahodarova E."/>
            <person name="Nykrynova M."/>
            <person name="Rychlik I."/>
        </authorList>
    </citation>
    <scope>NUCLEOTIDE SEQUENCE</scope>
    <source>
        <strain evidence="3">153_Feed</strain>
    </source>
</reference>
<feature type="region of interest" description="Disordered" evidence="1">
    <location>
        <begin position="1"/>
        <end position="35"/>
    </location>
</feature>
<dbReference type="Pfam" id="PF10031">
    <property type="entry name" value="DUF2273"/>
    <property type="match status" value="1"/>
</dbReference>
<protein>
    <submittedName>
        <fullName evidence="3">DUF2273 domain-containing protein</fullName>
    </submittedName>
</protein>
<dbReference type="EMBL" id="JAUDEA010000006">
    <property type="protein sequence ID" value="MDM8271060.1"/>
    <property type="molecule type" value="Genomic_DNA"/>
</dbReference>
<feature type="transmembrane region" description="Helical" evidence="2">
    <location>
        <begin position="82"/>
        <end position="99"/>
    </location>
</feature>
<keyword evidence="4" id="KW-1185">Reference proteome</keyword>
<evidence type="ECO:0000313" key="3">
    <source>
        <dbReference type="EMBL" id="MDM8271060.1"/>
    </source>
</evidence>
<comment type="caution">
    <text evidence="3">The sequence shown here is derived from an EMBL/GenBank/DDBJ whole genome shotgun (WGS) entry which is preliminary data.</text>
</comment>
<feature type="transmembrane region" description="Helical" evidence="2">
    <location>
        <begin position="59"/>
        <end position="76"/>
    </location>
</feature>
<organism evidence="3 4">
    <name type="scientific">Thermophilibacter provencensis</name>
    <dbReference type="NCBI Taxonomy" id="1852386"/>
    <lineage>
        <taxon>Bacteria</taxon>
        <taxon>Bacillati</taxon>
        <taxon>Actinomycetota</taxon>
        <taxon>Coriobacteriia</taxon>
        <taxon>Coriobacteriales</taxon>
        <taxon>Atopobiaceae</taxon>
        <taxon>Thermophilibacter</taxon>
    </lineage>
</organism>
<evidence type="ECO:0000256" key="1">
    <source>
        <dbReference type="SAM" id="MobiDB-lite"/>
    </source>
</evidence>
<gene>
    <name evidence="3" type="ORF">QUW25_05165</name>
</gene>
<dbReference type="Proteomes" id="UP001529256">
    <property type="component" value="Unassembled WGS sequence"/>
</dbReference>
<feature type="compositionally biased region" description="Basic and acidic residues" evidence="1">
    <location>
        <begin position="1"/>
        <end position="29"/>
    </location>
</feature>
<name>A0ABT7V388_9ACTN</name>
<dbReference type="InterPro" id="IPR018730">
    <property type="entry name" value="DUF2273"/>
</dbReference>
<evidence type="ECO:0000313" key="4">
    <source>
        <dbReference type="Proteomes" id="UP001529256"/>
    </source>
</evidence>
<dbReference type="RefSeq" id="WP_289511151.1">
    <property type="nucleotide sequence ID" value="NZ_JAUDEA010000006.1"/>
</dbReference>
<keyword evidence="2" id="KW-0472">Membrane</keyword>
<proteinExistence type="predicted"/>
<reference evidence="3" key="1">
    <citation type="submission" date="2023-06" db="EMBL/GenBank/DDBJ databases">
        <title>Identification and characterization of horizontal gene transfer across gut microbiota members of farm animals based on homology search.</title>
        <authorList>
            <person name="Schwarzerova J."/>
            <person name="Nykrynova M."/>
            <person name="Jureckova K."/>
            <person name="Cejkova D."/>
            <person name="Rychlik I."/>
        </authorList>
    </citation>
    <scope>NUCLEOTIDE SEQUENCE</scope>
    <source>
        <strain evidence="3">153_Feed</strain>
    </source>
</reference>
<sequence length="117" mass="12570">MADEKTPKPKIELGEKDEPSSQAQHRPDEAEASAGDAVRHGVNCVSAWVSRTFPGHEKAFWGGVIGLLAAVVFFAIGFWRTLVIAVLVIAGVAAGQVLDGDPKIVNALRHIFVRNNQ</sequence>
<keyword evidence="2" id="KW-0812">Transmembrane</keyword>
<keyword evidence="2" id="KW-1133">Transmembrane helix</keyword>
<accession>A0ABT7V388</accession>